<dbReference type="PROSITE" id="PS50082">
    <property type="entry name" value="WD_REPEATS_2"/>
    <property type="match status" value="1"/>
</dbReference>
<keyword evidence="4" id="KW-1185">Reference proteome</keyword>
<dbReference type="InterPro" id="IPR039241">
    <property type="entry name" value="Rrp9-like"/>
</dbReference>
<dbReference type="InterPro" id="IPR049546">
    <property type="entry name" value="WDR54_beta_prop"/>
</dbReference>
<organism evidence="3 4">
    <name type="scientific">Holothuria leucospilota</name>
    <name type="common">Black long sea cucumber</name>
    <name type="synonym">Mertensiothuria leucospilota</name>
    <dbReference type="NCBI Taxonomy" id="206669"/>
    <lineage>
        <taxon>Eukaryota</taxon>
        <taxon>Metazoa</taxon>
        <taxon>Echinodermata</taxon>
        <taxon>Eleutherozoa</taxon>
        <taxon>Echinozoa</taxon>
        <taxon>Holothuroidea</taxon>
        <taxon>Aspidochirotacea</taxon>
        <taxon>Aspidochirotida</taxon>
        <taxon>Holothuriidae</taxon>
        <taxon>Holothuria</taxon>
    </lineage>
</organism>
<evidence type="ECO:0000313" key="4">
    <source>
        <dbReference type="Proteomes" id="UP001152320"/>
    </source>
</evidence>
<reference evidence="3" key="1">
    <citation type="submission" date="2021-10" db="EMBL/GenBank/DDBJ databases">
        <title>Tropical sea cucumber genome reveals ecological adaptation and Cuvierian tubules defense mechanism.</title>
        <authorList>
            <person name="Chen T."/>
        </authorList>
    </citation>
    <scope>NUCLEOTIDE SEQUENCE</scope>
    <source>
        <strain evidence="3">Nanhai2018</strain>
        <tissue evidence="3">Muscle</tissue>
    </source>
</reference>
<feature type="domain" description="WD repeat-containing protein 54 beta-propeller" evidence="2">
    <location>
        <begin position="2"/>
        <end position="181"/>
    </location>
</feature>
<dbReference type="Proteomes" id="UP001152320">
    <property type="component" value="Chromosome 17"/>
</dbReference>
<dbReference type="GO" id="GO:0032040">
    <property type="term" value="C:small-subunit processome"/>
    <property type="evidence" value="ECO:0007669"/>
    <property type="project" value="TreeGrafter"/>
</dbReference>
<dbReference type="PROSITE" id="PS50294">
    <property type="entry name" value="WD_REPEATS_REGION"/>
    <property type="match status" value="1"/>
</dbReference>
<dbReference type="InterPro" id="IPR001680">
    <property type="entry name" value="WD40_rpt"/>
</dbReference>
<dbReference type="InterPro" id="IPR036322">
    <property type="entry name" value="WD40_repeat_dom_sf"/>
</dbReference>
<protein>
    <submittedName>
        <fullName evidence="3">WD repeat-containing protein 54</fullName>
    </submittedName>
</protein>
<dbReference type="PANTHER" id="PTHR19865">
    <property type="entry name" value="U3 SMALL NUCLEOLAR RNA INTERACTING PROTEIN 2"/>
    <property type="match status" value="1"/>
</dbReference>
<accession>A0A9Q0YSD1</accession>
<evidence type="ECO:0000313" key="3">
    <source>
        <dbReference type="EMBL" id="KAJ8026039.1"/>
    </source>
</evidence>
<evidence type="ECO:0000256" key="1">
    <source>
        <dbReference type="PROSITE-ProRule" id="PRU00221"/>
    </source>
</evidence>
<comment type="caution">
    <text evidence="3">The sequence shown here is derived from an EMBL/GenBank/DDBJ whole genome shotgun (WGS) entry which is preliminary data.</text>
</comment>
<dbReference type="SMART" id="SM00320">
    <property type="entry name" value="WD40"/>
    <property type="match status" value="3"/>
</dbReference>
<dbReference type="EMBL" id="JAIZAY010000017">
    <property type="protein sequence ID" value="KAJ8026039.1"/>
    <property type="molecule type" value="Genomic_DNA"/>
</dbReference>
<dbReference type="AlphaFoldDB" id="A0A9Q0YSD1"/>
<dbReference type="OrthoDB" id="756370at2759"/>
<gene>
    <name evidence="3" type="ORF">HOLleu_33773</name>
</gene>
<sequence>MFKVPQQGTNVILRETLRCHDYPITAIGTEGNVMASADDSGCITVWETIQDQVGRVSKINGGGSSCCSVVVYKQTVIGGYGSGHIRIFDAFKGTMMVEICAHARWIHAMDLAPSTGLLISTSEDCFVRVWSLLKKEDDIHIMLEHTEHVADTQLTGVQFLDSAGQSFCVSGYDSNVVVQFTKA</sequence>
<dbReference type="GO" id="GO:0034511">
    <property type="term" value="F:U3 snoRNA binding"/>
    <property type="evidence" value="ECO:0007669"/>
    <property type="project" value="InterPro"/>
</dbReference>
<dbReference type="InterPro" id="IPR015943">
    <property type="entry name" value="WD40/YVTN_repeat-like_dom_sf"/>
</dbReference>
<keyword evidence="1" id="KW-0853">WD repeat</keyword>
<proteinExistence type="predicted"/>
<dbReference type="Pfam" id="PF21031">
    <property type="entry name" value="WDR54"/>
    <property type="match status" value="1"/>
</dbReference>
<dbReference type="SUPFAM" id="SSF50978">
    <property type="entry name" value="WD40 repeat-like"/>
    <property type="match status" value="1"/>
</dbReference>
<dbReference type="Gene3D" id="2.130.10.10">
    <property type="entry name" value="YVTN repeat-like/Quinoprotein amine dehydrogenase"/>
    <property type="match status" value="1"/>
</dbReference>
<name>A0A9Q0YSD1_HOLLE</name>
<evidence type="ECO:0000259" key="2">
    <source>
        <dbReference type="Pfam" id="PF21031"/>
    </source>
</evidence>
<dbReference type="PANTHER" id="PTHR19865:SF2">
    <property type="entry name" value="F-BOX AND WD REPEAT DOMAIN-CONTAINING 11-A"/>
    <property type="match status" value="1"/>
</dbReference>
<feature type="repeat" description="WD" evidence="1">
    <location>
        <begin position="99"/>
        <end position="132"/>
    </location>
</feature>